<organism evidence="4 5">
    <name type="scientific">Penicillium steckii</name>
    <dbReference type="NCBI Taxonomy" id="303698"/>
    <lineage>
        <taxon>Eukaryota</taxon>
        <taxon>Fungi</taxon>
        <taxon>Dikarya</taxon>
        <taxon>Ascomycota</taxon>
        <taxon>Pezizomycotina</taxon>
        <taxon>Eurotiomycetes</taxon>
        <taxon>Eurotiomycetidae</taxon>
        <taxon>Eurotiales</taxon>
        <taxon>Aspergillaceae</taxon>
        <taxon>Penicillium</taxon>
    </lineage>
</organism>
<keyword evidence="5" id="KW-1185">Reference proteome</keyword>
<dbReference type="SUPFAM" id="SSF53613">
    <property type="entry name" value="Ribokinase-like"/>
    <property type="match status" value="1"/>
</dbReference>
<dbReference type="STRING" id="303698.A0A1V6TQS2"/>
<dbReference type="InterPro" id="IPR029056">
    <property type="entry name" value="Ribokinase-like"/>
</dbReference>
<dbReference type="PROSITE" id="PS00584">
    <property type="entry name" value="PFKB_KINASES_2"/>
    <property type="match status" value="1"/>
</dbReference>
<dbReference type="AlphaFoldDB" id="A0A1V6TQS2"/>
<dbReference type="PANTHER" id="PTHR42774:SF3">
    <property type="entry name" value="KETOHEXOKINASE"/>
    <property type="match status" value="1"/>
</dbReference>
<sequence length="312" mass="34196">MSIVAVGALYVDTILTTLHCPEEDEKLRASQISKRRGGNCPNTLEVMDQLANASSQDLSMNLVTVLPARSSVASQQLLSDLEPRIRMGNCFYREGFEEPASSYIIKSQATGSRTIVNYNALPEMEVAELIHVLDGLAPDTAWFHFEGRIPKILLACIEHLRKHFPSVRISIEVERPGRAGLEDLARTANVVFYSKSWAINKGYSSIETCLRAQCTQTPNASLLLCTWGEDGAGALEPDTGKFVHVAAYTREGFEVIDPIGAGDTFIAGILYALNCKDGEWDVFQKLSFANRVAGIKVSQEGFSGLGRALHLE</sequence>
<dbReference type="InterPro" id="IPR052562">
    <property type="entry name" value="Ketohexokinase-related"/>
</dbReference>
<dbReference type="GO" id="GO:0016301">
    <property type="term" value="F:kinase activity"/>
    <property type="evidence" value="ECO:0007669"/>
    <property type="project" value="UniProtKB-KW"/>
</dbReference>
<accession>A0A1V6TQS2</accession>
<dbReference type="PANTHER" id="PTHR42774">
    <property type="entry name" value="PHOSPHOTRANSFERASE SYSTEM TRANSPORT PROTEIN"/>
    <property type="match status" value="1"/>
</dbReference>
<dbReference type="EMBL" id="MLKD01000003">
    <property type="protein sequence ID" value="OQE28735.1"/>
    <property type="molecule type" value="Genomic_DNA"/>
</dbReference>
<reference evidence="5" key="1">
    <citation type="journal article" date="2017" name="Nat. Microbiol.">
        <title>Global analysis of biosynthetic gene clusters reveals vast potential of secondary metabolite production in Penicillium species.</title>
        <authorList>
            <person name="Nielsen J.C."/>
            <person name="Grijseels S."/>
            <person name="Prigent S."/>
            <person name="Ji B."/>
            <person name="Dainat J."/>
            <person name="Nielsen K.F."/>
            <person name="Frisvad J.C."/>
            <person name="Workman M."/>
            <person name="Nielsen J."/>
        </authorList>
    </citation>
    <scope>NUCLEOTIDE SEQUENCE [LARGE SCALE GENOMIC DNA]</scope>
    <source>
        <strain evidence="5">IBT 24891</strain>
    </source>
</reference>
<keyword evidence="1" id="KW-0808">Transferase</keyword>
<evidence type="ECO:0000256" key="1">
    <source>
        <dbReference type="ARBA" id="ARBA00022679"/>
    </source>
</evidence>
<name>A0A1V6TQS2_9EURO</name>
<gene>
    <name evidence="4" type="ORF">PENSTE_c003G08096</name>
</gene>
<dbReference type="FunFam" id="3.40.1190.20:FF:000072">
    <property type="entry name" value="AT09463p"/>
    <property type="match status" value="1"/>
</dbReference>
<proteinExistence type="predicted"/>
<evidence type="ECO:0000256" key="2">
    <source>
        <dbReference type="ARBA" id="ARBA00022777"/>
    </source>
</evidence>
<protein>
    <recommendedName>
        <fullName evidence="3">Carbohydrate kinase PfkB domain-containing protein</fullName>
    </recommendedName>
</protein>
<dbReference type="InterPro" id="IPR002173">
    <property type="entry name" value="Carboh/pur_kinase_PfkB_CS"/>
</dbReference>
<evidence type="ECO:0000313" key="4">
    <source>
        <dbReference type="EMBL" id="OQE28735.1"/>
    </source>
</evidence>
<evidence type="ECO:0000259" key="3">
    <source>
        <dbReference type="Pfam" id="PF00294"/>
    </source>
</evidence>
<dbReference type="Proteomes" id="UP000191285">
    <property type="component" value="Unassembled WGS sequence"/>
</dbReference>
<dbReference type="Gene3D" id="3.40.1190.20">
    <property type="match status" value="1"/>
</dbReference>
<dbReference type="Pfam" id="PF00294">
    <property type="entry name" value="PfkB"/>
    <property type="match status" value="1"/>
</dbReference>
<keyword evidence="2" id="KW-0418">Kinase</keyword>
<comment type="caution">
    <text evidence="4">The sequence shown here is derived from an EMBL/GenBank/DDBJ whole genome shotgun (WGS) entry which is preliminary data.</text>
</comment>
<evidence type="ECO:0000313" key="5">
    <source>
        <dbReference type="Proteomes" id="UP000191285"/>
    </source>
</evidence>
<dbReference type="InterPro" id="IPR011611">
    <property type="entry name" value="PfkB_dom"/>
</dbReference>
<feature type="domain" description="Carbohydrate kinase PfkB" evidence="3">
    <location>
        <begin position="2"/>
        <end position="301"/>
    </location>
</feature>
<dbReference type="OrthoDB" id="204058at2759"/>